<evidence type="ECO:0000313" key="4">
    <source>
        <dbReference type="Proteomes" id="UP001196565"/>
    </source>
</evidence>
<evidence type="ECO:0000256" key="1">
    <source>
        <dbReference type="ARBA" id="ARBA00022737"/>
    </source>
</evidence>
<gene>
    <name evidence="3" type="ORF">KPL78_12165</name>
</gene>
<keyword evidence="1" id="KW-0677">Repeat</keyword>
<organism evidence="3 4">
    <name type="scientific">Roseomonas alba</name>
    <dbReference type="NCBI Taxonomy" id="2846776"/>
    <lineage>
        <taxon>Bacteria</taxon>
        <taxon>Pseudomonadati</taxon>
        <taxon>Pseudomonadota</taxon>
        <taxon>Alphaproteobacteria</taxon>
        <taxon>Acetobacterales</taxon>
        <taxon>Roseomonadaceae</taxon>
        <taxon>Roseomonas</taxon>
    </lineage>
</organism>
<dbReference type="InterPro" id="IPR039448">
    <property type="entry name" value="Beta_helix"/>
</dbReference>
<dbReference type="InterPro" id="IPR007742">
    <property type="entry name" value="NosD_dom"/>
</dbReference>
<dbReference type="Pfam" id="PF00353">
    <property type="entry name" value="HemolysinCabind"/>
    <property type="match status" value="2"/>
</dbReference>
<dbReference type="InterPro" id="IPR011050">
    <property type="entry name" value="Pectin_lyase_fold/virulence"/>
</dbReference>
<dbReference type="EMBL" id="JAHYBZ010000004">
    <property type="protein sequence ID" value="MBW6398610.1"/>
    <property type="molecule type" value="Genomic_DNA"/>
</dbReference>
<reference evidence="3 4" key="1">
    <citation type="submission" date="2021-07" db="EMBL/GenBank/DDBJ databases">
        <authorList>
            <person name="So Y."/>
        </authorList>
    </citation>
    <scope>NUCLEOTIDE SEQUENCE [LARGE SCALE GENOMIC DNA]</scope>
    <source>
        <strain evidence="3 4">HJA6</strain>
    </source>
</reference>
<dbReference type="SUPFAM" id="SSF51120">
    <property type="entry name" value="beta-Roll"/>
    <property type="match status" value="1"/>
</dbReference>
<dbReference type="SMART" id="SM00722">
    <property type="entry name" value="CASH"/>
    <property type="match status" value="1"/>
</dbReference>
<name>A0ABS7A940_9PROT</name>
<evidence type="ECO:0000259" key="2">
    <source>
        <dbReference type="SMART" id="SM00722"/>
    </source>
</evidence>
<dbReference type="InterPro" id="IPR018511">
    <property type="entry name" value="Hemolysin-typ_Ca-bd_CS"/>
</dbReference>
<comment type="caution">
    <text evidence="3">The sequence shown here is derived from an EMBL/GenBank/DDBJ whole genome shotgun (WGS) entry which is preliminary data.</text>
</comment>
<keyword evidence="4" id="KW-1185">Reference proteome</keyword>
<protein>
    <submittedName>
        <fullName evidence="3">Right-handed parallel beta-helix repeat-containing protein</fullName>
    </submittedName>
</protein>
<dbReference type="SUPFAM" id="SSF51126">
    <property type="entry name" value="Pectin lyase-like"/>
    <property type="match status" value="1"/>
</dbReference>
<dbReference type="Gene3D" id="2.160.20.10">
    <property type="entry name" value="Single-stranded right-handed beta-helix, Pectin lyase-like"/>
    <property type="match status" value="1"/>
</dbReference>
<sequence length="657" mass="65002">MPRRFPMVTDPSATTQIDLLPATEEPRFAAPEDVLVLLDAATATAAAATPRVIHIDPTAADGGDGSEASPFDSWSDVTFEAGTLYLQRAGTTAPGFVISGHGTADAPIVIGAYGEGTAHVAGTVVIDGASHVVVAGLDIAGGQGFGVYVTGGAANVTVQDNTVHNGLAGIYLDGVSIETVVLADNRIHDNDTAGIWVNGTEASTANPALITGNAIYRNGESGITLHGSHVVVDGNTVVNNGVAGLPGTSAIHVFGMAEGDGMGRLNVISNNLVAYQNEPDSFDGHGIQLDHFSGQNTVTGNRIIGNDGPGITLYSSDGNVVANNTLEGNGADPSDTRDGIEAQAEIYVANAGWAPGLSAGNLITGNAIVTTTQGTHAIVVTEGAEAGGNSVGGNQVTLGAGSAGFVWGDTAATDLATWNGLSAADGLDETGGATAGAAPAFDAAMLAPGYTANSTLFFSTTLPDAPNRLVASAASPTLRGGSDIDRLAGDGAANRIEGLGSTDYLAGGGGNDTILGGPGSDMLGGGAGNDSLLGGDDGDLIAGGLGADTLLGQAGEDWLSGGAGNDRLVGGGGFDALTGGDGADVFVAAPGMGGDLVFDFTDGVDRIDVRALGLTSVSQMVIVGGPEATLVSFGGEDLMVLLDVVPGMLGAADFIFA</sequence>
<dbReference type="PROSITE" id="PS00330">
    <property type="entry name" value="HEMOLYSIN_CALCIUM"/>
    <property type="match status" value="3"/>
</dbReference>
<dbReference type="SMART" id="SM00710">
    <property type="entry name" value="PbH1"/>
    <property type="match status" value="9"/>
</dbReference>
<accession>A0ABS7A940</accession>
<evidence type="ECO:0000313" key="3">
    <source>
        <dbReference type="EMBL" id="MBW6398610.1"/>
    </source>
</evidence>
<feature type="domain" description="Carbohydrate-binding/sugar hydrolysis" evidence="2">
    <location>
        <begin position="191"/>
        <end position="343"/>
    </location>
</feature>
<dbReference type="InterPro" id="IPR001343">
    <property type="entry name" value="Hemolysn_Ca-bd"/>
</dbReference>
<dbReference type="PRINTS" id="PR00313">
    <property type="entry name" value="CABNDNGRPT"/>
</dbReference>
<dbReference type="InterPro" id="IPR006626">
    <property type="entry name" value="PbH1"/>
</dbReference>
<dbReference type="Gene3D" id="2.150.10.10">
    <property type="entry name" value="Serralysin-like metalloprotease, C-terminal"/>
    <property type="match status" value="2"/>
</dbReference>
<dbReference type="NCBIfam" id="TIGR03804">
    <property type="entry name" value="para_beta_helix"/>
    <property type="match status" value="1"/>
</dbReference>
<dbReference type="InterPro" id="IPR012334">
    <property type="entry name" value="Pectin_lyas_fold"/>
</dbReference>
<dbReference type="Pfam" id="PF13229">
    <property type="entry name" value="Beta_helix"/>
    <property type="match status" value="1"/>
</dbReference>
<dbReference type="InterPro" id="IPR011049">
    <property type="entry name" value="Serralysin-like_metalloprot_C"/>
</dbReference>
<dbReference type="InterPro" id="IPR022441">
    <property type="entry name" value="Para_beta_helix_rpt-2"/>
</dbReference>
<dbReference type="Pfam" id="PF05048">
    <property type="entry name" value="NosD"/>
    <property type="match status" value="1"/>
</dbReference>
<proteinExistence type="predicted"/>
<dbReference type="RefSeq" id="WP_219763231.1">
    <property type="nucleotide sequence ID" value="NZ_JAHYBZ010000004.1"/>
</dbReference>
<dbReference type="InterPro" id="IPR006633">
    <property type="entry name" value="Carb-bd_sugar_hydrolysis-dom"/>
</dbReference>
<dbReference type="Proteomes" id="UP001196565">
    <property type="component" value="Unassembled WGS sequence"/>
</dbReference>